<gene>
    <name evidence="2" type="ORF">DKB62_07185</name>
</gene>
<dbReference type="Pfam" id="PF07872">
    <property type="entry name" value="DUF1659"/>
    <property type="match status" value="1"/>
</dbReference>
<name>A0A346AZR7_9FIRM</name>
<accession>A0A346AZR7</accession>
<dbReference type="RefSeq" id="WP_087478557.1">
    <property type="nucleotide sequence ID" value="NZ_CALYAU010000001.1"/>
</dbReference>
<dbReference type="AlphaFoldDB" id="A0A346AZR7"/>
<proteinExistence type="predicted"/>
<evidence type="ECO:0000313" key="2">
    <source>
        <dbReference type="EMBL" id="AXL21360.1"/>
    </source>
</evidence>
<sequence>MAERTPVSSKLKLTVSYQDGSGAQKTRQVTLAHLKSGAEPANIVDVVTALGTLQDDPFTAIREVVEHEISA</sequence>
<organism evidence="2 3">
    <name type="scientific">Megasphaera stantonii</name>
    <dbReference type="NCBI Taxonomy" id="2144175"/>
    <lineage>
        <taxon>Bacteria</taxon>
        <taxon>Bacillati</taxon>
        <taxon>Bacillota</taxon>
        <taxon>Negativicutes</taxon>
        <taxon>Veillonellales</taxon>
        <taxon>Veillonellaceae</taxon>
        <taxon>Megasphaera</taxon>
    </lineage>
</organism>
<feature type="domain" description="DUF1659" evidence="1">
    <location>
        <begin position="3"/>
        <end position="70"/>
    </location>
</feature>
<protein>
    <submittedName>
        <fullName evidence="2">DUF1659 domain-containing protein</fullName>
    </submittedName>
</protein>
<evidence type="ECO:0000259" key="1">
    <source>
        <dbReference type="Pfam" id="PF07872"/>
    </source>
</evidence>
<dbReference type="Proteomes" id="UP000254337">
    <property type="component" value="Chromosome"/>
</dbReference>
<keyword evidence="3" id="KW-1185">Reference proteome</keyword>
<dbReference type="EMBL" id="CP029462">
    <property type="protein sequence ID" value="AXL21360.1"/>
    <property type="molecule type" value="Genomic_DNA"/>
</dbReference>
<dbReference type="InterPro" id="IPR012454">
    <property type="entry name" value="DUF1659"/>
</dbReference>
<evidence type="ECO:0000313" key="3">
    <source>
        <dbReference type="Proteomes" id="UP000254337"/>
    </source>
</evidence>
<dbReference type="KEGG" id="meg:DKB62_07185"/>
<reference evidence="2 3" key="1">
    <citation type="submission" date="2018-05" db="EMBL/GenBank/DDBJ databases">
        <title>Complete genome sequence of Megasphaera sp. AJH120T, isolated from the ceca of a chicken.</title>
        <authorList>
            <person name="Maki J."/>
            <person name="Looft T."/>
        </authorList>
    </citation>
    <scope>NUCLEOTIDE SEQUENCE [LARGE SCALE GENOMIC DNA]</scope>
    <source>
        <strain evidence="2 3">AJH120</strain>
    </source>
</reference>